<proteinExistence type="inferred from homology"/>
<evidence type="ECO:0000256" key="3">
    <source>
        <dbReference type="ARBA" id="ARBA00022679"/>
    </source>
</evidence>
<dbReference type="GO" id="GO:0016567">
    <property type="term" value="P:protein ubiquitination"/>
    <property type="evidence" value="ECO:0007669"/>
    <property type="project" value="UniProtKB-UniRule"/>
</dbReference>
<reference evidence="13 14" key="1">
    <citation type="submission" date="2024-04" db="EMBL/GenBank/DDBJ databases">
        <authorList>
            <person name="Fracassetti M."/>
        </authorList>
    </citation>
    <scope>NUCLEOTIDE SEQUENCE [LARGE SCALE GENOMIC DNA]</scope>
</reference>
<feature type="zinc finger region" description="UBR-type" evidence="9">
    <location>
        <begin position="82"/>
        <end position="151"/>
    </location>
</feature>
<dbReference type="GO" id="GO:0061630">
    <property type="term" value="F:ubiquitin protein ligase activity"/>
    <property type="evidence" value="ECO:0007669"/>
    <property type="project" value="UniProtKB-UniRule"/>
</dbReference>
<dbReference type="Proteomes" id="UP001497516">
    <property type="component" value="Chromosome 6"/>
</dbReference>
<dbReference type="Pfam" id="PF02207">
    <property type="entry name" value="zf-UBR"/>
    <property type="match status" value="1"/>
</dbReference>
<dbReference type="GO" id="GO:0008270">
    <property type="term" value="F:zinc ion binding"/>
    <property type="evidence" value="ECO:0007669"/>
    <property type="project" value="UniProtKB-UniRule"/>
</dbReference>
<gene>
    <name evidence="13" type="ORF">LTRI10_LOCUS37026</name>
</gene>
<dbReference type="PANTHER" id="PTHR21497:SF53">
    <property type="entry name" value="E3 UBIQUITIN-PROTEIN LIGASE PRT6"/>
    <property type="match status" value="1"/>
</dbReference>
<dbReference type="PANTHER" id="PTHR21497">
    <property type="entry name" value="UBIQUITIN LIGASE E3 ALPHA-RELATED"/>
    <property type="match status" value="1"/>
</dbReference>
<dbReference type="Gene3D" id="2.10.110.30">
    <property type="match status" value="1"/>
</dbReference>
<evidence type="ECO:0000313" key="13">
    <source>
        <dbReference type="EMBL" id="CAL1396671.1"/>
    </source>
</evidence>
<evidence type="ECO:0000256" key="6">
    <source>
        <dbReference type="ARBA" id="ARBA00022786"/>
    </source>
</evidence>
<feature type="domain" description="UBR-type" evidence="12">
    <location>
        <begin position="82"/>
        <end position="151"/>
    </location>
</feature>
<evidence type="ECO:0000256" key="11">
    <source>
        <dbReference type="SAM" id="MobiDB-lite"/>
    </source>
</evidence>
<keyword evidence="14" id="KW-1185">Reference proteome</keyword>
<name>A0AAV2FEF2_9ROSI</name>
<keyword evidence="4 10" id="KW-0479">Metal-binding</keyword>
<accession>A0AAV2FEF2</accession>
<dbReference type="CDD" id="cd19673">
    <property type="entry name" value="UBR-box_UBR3"/>
    <property type="match status" value="1"/>
</dbReference>
<dbReference type="PROSITE" id="PS51157">
    <property type="entry name" value="ZF_UBR"/>
    <property type="match status" value="1"/>
</dbReference>
<feature type="region of interest" description="Disordered" evidence="11">
    <location>
        <begin position="205"/>
        <end position="224"/>
    </location>
</feature>
<dbReference type="EC" id="2.3.2.27" evidence="10"/>
<dbReference type="AlphaFoldDB" id="A0AAV2FEF2"/>
<evidence type="ECO:0000256" key="10">
    <source>
        <dbReference type="RuleBase" id="RU366018"/>
    </source>
</evidence>
<evidence type="ECO:0000256" key="4">
    <source>
        <dbReference type="ARBA" id="ARBA00022723"/>
    </source>
</evidence>
<evidence type="ECO:0000256" key="9">
    <source>
        <dbReference type="PROSITE-ProRule" id="PRU00508"/>
    </source>
</evidence>
<organism evidence="13 14">
    <name type="scientific">Linum trigynum</name>
    <dbReference type="NCBI Taxonomy" id="586398"/>
    <lineage>
        <taxon>Eukaryota</taxon>
        <taxon>Viridiplantae</taxon>
        <taxon>Streptophyta</taxon>
        <taxon>Embryophyta</taxon>
        <taxon>Tracheophyta</taxon>
        <taxon>Spermatophyta</taxon>
        <taxon>Magnoliopsida</taxon>
        <taxon>eudicotyledons</taxon>
        <taxon>Gunneridae</taxon>
        <taxon>Pentapetalae</taxon>
        <taxon>rosids</taxon>
        <taxon>fabids</taxon>
        <taxon>Malpighiales</taxon>
        <taxon>Linaceae</taxon>
        <taxon>Linum</taxon>
    </lineage>
</organism>
<comment type="pathway">
    <text evidence="2 10">Protein modification; protein ubiquitination.</text>
</comment>
<dbReference type="InterPro" id="IPR003126">
    <property type="entry name" value="Znf_UBR"/>
</dbReference>
<dbReference type="SMART" id="SM00396">
    <property type="entry name" value="ZnF_UBR1"/>
    <property type="match status" value="1"/>
</dbReference>
<keyword evidence="3 10" id="KW-0808">Transferase</keyword>
<keyword evidence="5 10" id="KW-0863">Zinc-finger</keyword>
<keyword evidence="7 10" id="KW-0862">Zinc</keyword>
<keyword evidence="6 10" id="KW-0833">Ubl conjugation pathway</keyword>
<dbReference type="GO" id="GO:0071596">
    <property type="term" value="P:ubiquitin-dependent protein catabolic process via the N-end rule pathway"/>
    <property type="evidence" value="ECO:0007669"/>
    <property type="project" value="UniProtKB-UniRule"/>
</dbReference>
<comment type="catalytic activity">
    <reaction evidence="1 10">
        <text>S-ubiquitinyl-[E2 ubiquitin-conjugating enzyme]-L-cysteine + [acceptor protein]-L-lysine = [E2 ubiquitin-conjugating enzyme]-L-cysteine + N(6)-ubiquitinyl-[acceptor protein]-L-lysine.</text>
        <dbReference type="EC" id="2.3.2.27"/>
    </reaction>
</comment>
<dbReference type="FunFam" id="2.10.110.30:FF:000002">
    <property type="entry name" value="Putative e3 ubiquitin-protein ligase ubr3"/>
    <property type="match status" value="1"/>
</dbReference>
<evidence type="ECO:0000256" key="2">
    <source>
        <dbReference type="ARBA" id="ARBA00004906"/>
    </source>
</evidence>
<evidence type="ECO:0000256" key="8">
    <source>
        <dbReference type="ARBA" id="ARBA00046341"/>
    </source>
</evidence>
<evidence type="ECO:0000259" key="12">
    <source>
        <dbReference type="PROSITE" id="PS51157"/>
    </source>
</evidence>
<comment type="similarity">
    <text evidence="8 10">Belongs to the E3 ubiquitin-protein ligase UBR1-like family.</text>
</comment>
<comment type="function">
    <text evidence="10">Ubiquitin ligase protein which is a component of the N-end rule pathway. Recognizes and binds to proteins bearing specific N-terminal residues that are destabilizing according to the N-end rule, leading to their ubiquitination and subsequent degradation.</text>
</comment>
<dbReference type="EMBL" id="OZ034819">
    <property type="protein sequence ID" value="CAL1396671.1"/>
    <property type="molecule type" value="Genomic_DNA"/>
</dbReference>
<protein>
    <recommendedName>
        <fullName evidence="10">E3 ubiquitin-protein ligase</fullName>
        <ecNumber evidence="10">2.3.2.27</ecNumber>
    </recommendedName>
</protein>
<sequence length="224" mass="24503">MKAIGAVVSRWRVKRKEASNVRDQEEEVEEIVQKSKAGSKEVVSPTMRNRFKECTNWFQWLMFLGDPDVALLNLSRLSSGRGVCGAVWGTNDISYRCRTCEHGPTCAICVPCFQNGKHEDHDYSIIYTGGGCCDWSGLENGLGACCESLIEGSGRSSSSNGMMVVGIWSCSGSNVQGMELSINHRGVNQEMDDYVKTIFKSTQDGDSVHISSKGGPSLRRSTLG</sequence>
<evidence type="ECO:0000256" key="5">
    <source>
        <dbReference type="ARBA" id="ARBA00022771"/>
    </source>
</evidence>
<evidence type="ECO:0000256" key="1">
    <source>
        <dbReference type="ARBA" id="ARBA00000900"/>
    </source>
</evidence>
<dbReference type="InterPro" id="IPR039164">
    <property type="entry name" value="UBR1-like"/>
</dbReference>
<dbReference type="GO" id="GO:0000151">
    <property type="term" value="C:ubiquitin ligase complex"/>
    <property type="evidence" value="ECO:0007669"/>
    <property type="project" value="TreeGrafter"/>
</dbReference>
<evidence type="ECO:0000256" key="7">
    <source>
        <dbReference type="ARBA" id="ARBA00022833"/>
    </source>
</evidence>
<evidence type="ECO:0000313" key="14">
    <source>
        <dbReference type="Proteomes" id="UP001497516"/>
    </source>
</evidence>
<dbReference type="GO" id="GO:0005737">
    <property type="term" value="C:cytoplasm"/>
    <property type="evidence" value="ECO:0007669"/>
    <property type="project" value="TreeGrafter"/>
</dbReference>